<gene>
    <name evidence="1" type="ORF">MNB_SV-10-1037</name>
</gene>
<dbReference type="Gene3D" id="1.10.760.10">
    <property type="entry name" value="Cytochrome c-like domain"/>
    <property type="match status" value="1"/>
</dbReference>
<protein>
    <recommendedName>
        <fullName evidence="2">Cytochrome c domain-containing protein</fullName>
    </recommendedName>
</protein>
<proteinExistence type="predicted"/>
<organism evidence="1">
    <name type="scientific">hydrothermal vent metagenome</name>
    <dbReference type="NCBI Taxonomy" id="652676"/>
    <lineage>
        <taxon>unclassified sequences</taxon>
        <taxon>metagenomes</taxon>
        <taxon>ecological metagenomes</taxon>
    </lineage>
</organism>
<evidence type="ECO:0008006" key="2">
    <source>
        <dbReference type="Google" id="ProtNLM"/>
    </source>
</evidence>
<dbReference type="EMBL" id="FPHL01000034">
    <property type="protein sequence ID" value="SFV63617.1"/>
    <property type="molecule type" value="Genomic_DNA"/>
</dbReference>
<sequence>MRNRVWVVSLGAVLLCLSGCSKDQSKESTQKTGKAGSIVVTEGVVKALKKEGKSKENSGQFYYSYNKENDKKESDYNSETSKVRTELDAYRDIRSPYERVRITLMVKQLSPDYRLLCSACHDDYANGVIGPALLDKNATFIFNRIMAFKTGKKKNELMKDLVTRIDETRLRNIANEIDRFNKAIKKMRSNPQ</sequence>
<dbReference type="InterPro" id="IPR036909">
    <property type="entry name" value="Cyt_c-like_dom_sf"/>
</dbReference>
<dbReference type="GO" id="GO:0009055">
    <property type="term" value="F:electron transfer activity"/>
    <property type="evidence" value="ECO:0007669"/>
    <property type="project" value="InterPro"/>
</dbReference>
<dbReference type="AlphaFoldDB" id="A0A1W1CCZ0"/>
<dbReference type="SUPFAM" id="SSF46626">
    <property type="entry name" value="Cytochrome c"/>
    <property type="match status" value="1"/>
</dbReference>
<evidence type="ECO:0000313" key="1">
    <source>
        <dbReference type="EMBL" id="SFV63617.1"/>
    </source>
</evidence>
<dbReference type="GO" id="GO:0020037">
    <property type="term" value="F:heme binding"/>
    <property type="evidence" value="ECO:0007669"/>
    <property type="project" value="InterPro"/>
</dbReference>
<accession>A0A1W1CCZ0</accession>
<name>A0A1W1CCZ0_9ZZZZ</name>
<reference evidence="1" key="1">
    <citation type="submission" date="2016-10" db="EMBL/GenBank/DDBJ databases">
        <authorList>
            <person name="de Groot N.N."/>
        </authorList>
    </citation>
    <scope>NUCLEOTIDE SEQUENCE</scope>
</reference>